<proteinExistence type="predicted"/>
<dbReference type="PANTHER" id="PTHR23522:SF4">
    <property type="entry name" value="NUCLEOSIDE PERMEASE NUPG-RELATED"/>
    <property type="match status" value="1"/>
</dbReference>
<dbReference type="NCBIfam" id="TIGR00889">
    <property type="entry name" value="2A0110"/>
    <property type="match status" value="1"/>
</dbReference>
<feature type="domain" description="Major facilitator superfamily (MFS) profile" evidence="8">
    <location>
        <begin position="214"/>
        <end position="424"/>
    </location>
</feature>
<evidence type="ECO:0000256" key="7">
    <source>
        <dbReference type="SAM" id="Phobius"/>
    </source>
</evidence>
<feature type="transmembrane region" description="Helical" evidence="7">
    <location>
        <begin position="393"/>
        <end position="411"/>
    </location>
</feature>
<dbReference type="SUPFAM" id="SSF103473">
    <property type="entry name" value="MFS general substrate transporter"/>
    <property type="match status" value="1"/>
</dbReference>
<gene>
    <name evidence="9" type="ORF">EVA_20248</name>
</gene>
<feature type="transmembrane region" description="Helical" evidence="7">
    <location>
        <begin position="287"/>
        <end position="306"/>
    </location>
</feature>
<feature type="transmembrane region" description="Helical" evidence="7">
    <location>
        <begin position="101"/>
        <end position="126"/>
    </location>
</feature>
<feature type="transmembrane region" description="Helical" evidence="7">
    <location>
        <begin position="352"/>
        <end position="373"/>
    </location>
</feature>
<dbReference type="InterPro" id="IPR020846">
    <property type="entry name" value="MFS_dom"/>
</dbReference>
<accession>J9FWD8</accession>
<dbReference type="AlphaFoldDB" id="J9FWD8"/>
<dbReference type="GO" id="GO:0005886">
    <property type="term" value="C:plasma membrane"/>
    <property type="evidence" value="ECO:0007669"/>
    <property type="project" value="UniProtKB-SubCell"/>
</dbReference>
<keyword evidence="3" id="KW-1003">Cell membrane</keyword>
<comment type="caution">
    <text evidence="9">The sequence shown here is derived from an EMBL/GenBank/DDBJ whole genome shotgun (WGS) entry which is preliminary data.</text>
</comment>
<keyword evidence="5 7" id="KW-1133">Transmembrane helix</keyword>
<feature type="transmembrane region" description="Helical" evidence="7">
    <location>
        <begin position="138"/>
        <end position="160"/>
    </location>
</feature>
<feature type="transmembrane region" description="Helical" evidence="7">
    <location>
        <begin position="260"/>
        <end position="280"/>
    </location>
</feature>
<keyword evidence="2" id="KW-0813">Transport</keyword>
<feature type="transmembrane region" description="Helical" evidence="7">
    <location>
        <begin position="215"/>
        <end position="240"/>
    </location>
</feature>
<feature type="transmembrane region" description="Helical" evidence="7">
    <location>
        <begin position="42"/>
        <end position="60"/>
    </location>
</feature>
<dbReference type="EMBL" id="AMCI01008042">
    <property type="protein sequence ID" value="EJW91649.1"/>
    <property type="molecule type" value="Genomic_DNA"/>
</dbReference>
<keyword evidence="4 7" id="KW-0812">Transmembrane</keyword>
<dbReference type="InterPro" id="IPR004740">
    <property type="entry name" value="Nuc_H_symport"/>
</dbReference>
<dbReference type="PANTHER" id="PTHR23522">
    <property type="entry name" value="BLL5896 PROTEIN"/>
    <property type="match status" value="1"/>
</dbReference>
<evidence type="ECO:0000256" key="4">
    <source>
        <dbReference type="ARBA" id="ARBA00022692"/>
    </source>
</evidence>
<protein>
    <submittedName>
        <fullName evidence="9">Xanthosine permease</fullName>
    </submittedName>
</protein>
<organism evidence="9">
    <name type="scientific">gut metagenome</name>
    <dbReference type="NCBI Taxonomy" id="749906"/>
    <lineage>
        <taxon>unclassified sequences</taxon>
        <taxon>metagenomes</taxon>
        <taxon>organismal metagenomes</taxon>
    </lineage>
</organism>
<dbReference type="Pfam" id="PF03825">
    <property type="entry name" value="Nuc_H_symport"/>
    <property type="match status" value="1"/>
</dbReference>
<evidence type="ECO:0000256" key="2">
    <source>
        <dbReference type="ARBA" id="ARBA00022448"/>
    </source>
</evidence>
<evidence type="ECO:0000256" key="3">
    <source>
        <dbReference type="ARBA" id="ARBA00022475"/>
    </source>
</evidence>
<comment type="subcellular location">
    <subcellularLocation>
        <location evidence="1">Cell membrane</location>
        <topology evidence="1">Multi-pass membrane protein</topology>
    </subcellularLocation>
</comment>
<dbReference type="InterPro" id="IPR036259">
    <property type="entry name" value="MFS_trans_sf"/>
</dbReference>
<keyword evidence="6 7" id="KW-0472">Membrane</keyword>
<evidence type="ECO:0000256" key="1">
    <source>
        <dbReference type="ARBA" id="ARBA00004651"/>
    </source>
</evidence>
<evidence type="ECO:0000313" key="9">
    <source>
        <dbReference type="EMBL" id="EJW91649.1"/>
    </source>
</evidence>
<dbReference type="Gene3D" id="1.20.1250.20">
    <property type="entry name" value="MFS general substrate transporter like domains"/>
    <property type="match status" value="2"/>
</dbReference>
<dbReference type="GO" id="GO:0015213">
    <property type="term" value="F:uridine transmembrane transporter activity"/>
    <property type="evidence" value="ECO:0007669"/>
    <property type="project" value="TreeGrafter"/>
</dbReference>
<feature type="transmembrane region" description="Helical" evidence="7">
    <location>
        <begin position="166"/>
        <end position="187"/>
    </location>
</feature>
<feature type="transmembrane region" description="Helical" evidence="7">
    <location>
        <begin position="72"/>
        <end position="89"/>
    </location>
</feature>
<evidence type="ECO:0000259" key="8">
    <source>
        <dbReference type="PROSITE" id="PS50850"/>
    </source>
</evidence>
<dbReference type="GO" id="GO:0015212">
    <property type="term" value="F:cytidine transmembrane transporter activity"/>
    <property type="evidence" value="ECO:0007669"/>
    <property type="project" value="TreeGrafter"/>
</dbReference>
<reference evidence="9" key="1">
    <citation type="journal article" date="2012" name="PLoS ONE">
        <title>Gene sets for utilization of primary and secondary nutrition supplies in the distal gut of endangered iberian lynx.</title>
        <authorList>
            <person name="Alcaide M."/>
            <person name="Messina E."/>
            <person name="Richter M."/>
            <person name="Bargiela R."/>
            <person name="Peplies J."/>
            <person name="Huws S.A."/>
            <person name="Newbold C.J."/>
            <person name="Golyshin P.N."/>
            <person name="Simon M.A."/>
            <person name="Lopez G."/>
            <person name="Yakimov M.M."/>
            <person name="Ferrer M."/>
        </authorList>
    </citation>
    <scope>NUCLEOTIDE SEQUENCE</scope>
</reference>
<feature type="transmembrane region" description="Helical" evidence="7">
    <location>
        <begin position="12"/>
        <end position="30"/>
    </location>
</feature>
<sequence>MSIKVRLIIMNFLQFAVWGAYLTSMGSYLFKIGLAGHIGMFYSMQGIVSLFMPAILGIIADRWIPAQRLLSISHFLAALFMGLTGYYGMTAGEHAEFSTLFTFYSLSVAFYMPTLALSNSVAYTALDKAGLDTIKTFPPIRIFGTIGFICSMWTIDLLGLQNSYGQFFACALIGLVYAVYALTLPACPVSKGESSKSLVEALGLRAFTLFKQKKMALFFIFSMLLGVSLQITNGFANPYISSFGSIPEYADTFGVKHANILISLSQISETLCILLIPFFLKRFGIKQVMLIAMMAWVLRFGLFGTGNPGSGVWMFILSMIVYGVAFDFFNISGSLFVDRETTKDIRSSAQGLFVIMTNGFGATIGTLGAQAIVNHFVDFSSSEPQITQWQSAWYVFAAYALTVAVVFALVFKYKHEPEKETVNH</sequence>
<dbReference type="PROSITE" id="PS50850">
    <property type="entry name" value="MFS"/>
    <property type="match status" value="1"/>
</dbReference>
<name>J9FWD8_9ZZZZ</name>
<evidence type="ECO:0000256" key="5">
    <source>
        <dbReference type="ARBA" id="ARBA00022989"/>
    </source>
</evidence>
<evidence type="ECO:0000256" key="6">
    <source>
        <dbReference type="ARBA" id="ARBA00023136"/>
    </source>
</evidence>
<feature type="transmembrane region" description="Helical" evidence="7">
    <location>
        <begin position="312"/>
        <end position="331"/>
    </location>
</feature>